<name>A0A0A9CQ37_ARUDO</name>
<accession>A0A0A9CQ37</accession>
<organism evidence="1">
    <name type="scientific">Arundo donax</name>
    <name type="common">Giant reed</name>
    <name type="synonym">Donax arundinaceus</name>
    <dbReference type="NCBI Taxonomy" id="35708"/>
    <lineage>
        <taxon>Eukaryota</taxon>
        <taxon>Viridiplantae</taxon>
        <taxon>Streptophyta</taxon>
        <taxon>Embryophyta</taxon>
        <taxon>Tracheophyta</taxon>
        <taxon>Spermatophyta</taxon>
        <taxon>Magnoliopsida</taxon>
        <taxon>Liliopsida</taxon>
        <taxon>Poales</taxon>
        <taxon>Poaceae</taxon>
        <taxon>PACMAD clade</taxon>
        <taxon>Arundinoideae</taxon>
        <taxon>Arundineae</taxon>
        <taxon>Arundo</taxon>
    </lineage>
</organism>
<dbReference type="AlphaFoldDB" id="A0A0A9CQ37"/>
<proteinExistence type="predicted"/>
<protein>
    <submittedName>
        <fullName evidence="1">Uncharacterized protein</fullName>
    </submittedName>
</protein>
<reference evidence="1" key="2">
    <citation type="journal article" date="2015" name="Data Brief">
        <title>Shoot transcriptome of the giant reed, Arundo donax.</title>
        <authorList>
            <person name="Barrero R.A."/>
            <person name="Guerrero F.D."/>
            <person name="Moolhuijzen P."/>
            <person name="Goolsby J.A."/>
            <person name="Tidwell J."/>
            <person name="Bellgard S.E."/>
            <person name="Bellgard M.I."/>
        </authorList>
    </citation>
    <scope>NUCLEOTIDE SEQUENCE</scope>
    <source>
        <tissue evidence="1">Shoot tissue taken approximately 20 cm above the soil surface</tissue>
    </source>
</reference>
<dbReference type="EMBL" id="GBRH01219431">
    <property type="protein sequence ID" value="JAD78464.1"/>
    <property type="molecule type" value="Transcribed_RNA"/>
</dbReference>
<reference evidence="1" key="1">
    <citation type="submission" date="2014-09" db="EMBL/GenBank/DDBJ databases">
        <authorList>
            <person name="Magalhaes I.L.F."/>
            <person name="Oliveira U."/>
            <person name="Santos F.R."/>
            <person name="Vidigal T.H.D.A."/>
            <person name="Brescovit A.D."/>
            <person name="Santos A.J."/>
        </authorList>
    </citation>
    <scope>NUCLEOTIDE SEQUENCE</scope>
    <source>
        <tissue evidence="1">Shoot tissue taken approximately 20 cm above the soil surface</tissue>
    </source>
</reference>
<sequence length="32" mass="3315">MHAPSIPSSIVLTSSSNSLTKFAADSTSSFSR</sequence>
<evidence type="ECO:0000313" key="1">
    <source>
        <dbReference type="EMBL" id="JAD78464.1"/>
    </source>
</evidence>